<feature type="domain" description="Transposase IS66 zinc-finger binding" evidence="4">
    <location>
        <begin position="118"/>
        <end position="160"/>
    </location>
</feature>
<dbReference type="InterPro" id="IPR024474">
    <property type="entry name" value="Znf_dom_IS66"/>
</dbReference>
<evidence type="ECO:0000313" key="6">
    <source>
        <dbReference type="EMBL" id="RCS69899.1"/>
    </source>
</evidence>
<dbReference type="PANTHER" id="PTHR33678:SF1">
    <property type="entry name" value="BLL1576 PROTEIN"/>
    <property type="match status" value="1"/>
</dbReference>
<dbReference type="EMBL" id="QPGL01000002">
    <property type="protein sequence ID" value="RCS70232.1"/>
    <property type="molecule type" value="Genomic_DNA"/>
</dbReference>
<name>A0A368LNX7_9VIBR</name>
<feature type="coiled-coil region" evidence="1">
    <location>
        <begin position="1"/>
        <end position="63"/>
    </location>
</feature>
<dbReference type="NCBIfam" id="NF033517">
    <property type="entry name" value="transpos_IS66"/>
    <property type="match status" value="1"/>
</dbReference>
<dbReference type="AlphaFoldDB" id="A0A368LNX7"/>
<protein>
    <submittedName>
        <fullName evidence="9">IS66 family transposase</fullName>
    </submittedName>
</protein>
<dbReference type="EMBL" id="QPGL01000002">
    <property type="protein sequence ID" value="RCS69899.1"/>
    <property type="molecule type" value="Genomic_DNA"/>
</dbReference>
<evidence type="ECO:0000259" key="3">
    <source>
        <dbReference type="Pfam" id="PF03050"/>
    </source>
</evidence>
<feature type="region of interest" description="Disordered" evidence="2">
    <location>
        <begin position="75"/>
        <end position="101"/>
    </location>
</feature>
<dbReference type="InterPro" id="IPR052344">
    <property type="entry name" value="Transposase-related"/>
</dbReference>
<keyword evidence="1" id="KW-0175">Coiled coil</keyword>
<dbReference type="EMBL" id="QPGL01000001">
    <property type="protein sequence ID" value="RCS73558.1"/>
    <property type="molecule type" value="Genomic_DNA"/>
</dbReference>
<evidence type="ECO:0000313" key="8">
    <source>
        <dbReference type="EMBL" id="RCS73558.1"/>
    </source>
</evidence>
<evidence type="ECO:0000256" key="2">
    <source>
        <dbReference type="SAM" id="MobiDB-lite"/>
    </source>
</evidence>
<evidence type="ECO:0000256" key="1">
    <source>
        <dbReference type="SAM" id="Coils"/>
    </source>
</evidence>
<proteinExistence type="predicted"/>
<evidence type="ECO:0000313" key="10">
    <source>
        <dbReference type="Proteomes" id="UP000252479"/>
    </source>
</evidence>
<dbReference type="InterPro" id="IPR039552">
    <property type="entry name" value="IS66_C"/>
</dbReference>
<dbReference type="Pfam" id="PF13005">
    <property type="entry name" value="zf-IS66"/>
    <property type="match status" value="1"/>
</dbReference>
<dbReference type="GeneID" id="303189698"/>
<reference evidence="9 10" key="1">
    <citation type="journal article" date="2017" name="Elife">
        <title>Extensive horizontal gene transfer in cheese-associated bacteria.</title>
        <authorList>
            <person name="Bonham K.S."/>
            <person name="Wolfe B.E."/>
            <person name="Dutton R.J."/>
        </authorList>
    </citation>
    <scope>NUCLEOTIDE SEQUENCE [LARGE SCALE GENOMIC DNA]</scope>
    <source>
        <strain evidence="9 10">JB196</strain>
    </source>
</reference>
<evidence type="ECO:0000259" key="4">
    <source>
        <dbReference type="Pfam" id="PF13005"/>
    </source>
</evidence>
<feature type="compositionally biased region" description="Basic residues" evidence="2">
    <location>
        <begin position="91"/>
        <end position="100"/>
    </location>
</feature>
<dbReference type="RefSeq" id="WP_086960552.1">
    <property type="nucleotide sequence ID" value="NZ_FUKS01000032.1"/>
</dbReference>
<sequence length="516" mass="58554">MTDLPDDIEQLKNMLLELQEENQSKDKAIATLEKTVQTQAEEVAELENKMQLLIEQLNLNKSKRFSSQSEKIAKGTFNEAEQQNTLPKTEPKHHKKGRKPLPKELDREVIQHELNTPYCGGCDAPLHECGKEVSEELKIIPQKVTVIRHERTKYACRQCEKTQTTSKIITAPKPASMIPKSIGSSDAFAAIVTAKYVDALPLYRQVDILNRSGIDISRSTLANWCIQLGSKSQMIIDAMKNKLLQEGIICADETTVQVLREEDRAAQLKSYMWVYRSGEFTGAPVVIYDYQPSRAAACAKEFLGDYDGYLLSDGYAAYDCLEHVTQAACLAHVRRKFTDAQKARPSKKAGKIEKALNFIAKLYKIEKETKTLSRSQRQAIREENAQPIWDEFHQWLLQAQSTALPKSAIGKAINYTLNQWPKLLTYLKDGDISIDNNVTERDIRPFTTGRKNWMFSTSVGGAKASANLYSLVMTCRANDINPYYYFQHLFTELPKRQPTDDLTDLMPWNVNISEAQ</sequence>
<feature type="domain" description="Transposase IS66 central" evidence="3">
    <location>
        <begin position="182"/>
        <end position="463"/>
    </location>
</feature>
<dbReference type="Pfam" id="PF13817">
    <property type="entry name" value="DDE_Tnp_IS66_C"/>
    <property type="match status" value="1"/>
</dbReference>
<gene>
    <name evidence="8" type="ORF">CIK83_08025</name>
    <name evidence="9" type="ORF">CIK83_08265</name>
    <name evidence="6" type="ORF">CIK83_10430</name>
    <name evidence="7" type="ORF">CIK83_12280</name>
</gene>
<comment type="caution">
    <text evidence="9">The sequence shown here is derived from an EMBL/GenBank/DDBJ whole genome shotgun (WGS) entry which is preliminary data.</text>
</comment>
<reference evidence="9" key="2">
    <citation type="submission" date="2018-07" db="EMBL/GenBank/DDBJ databases">
        <authorList>
            <person name="Quirk P.G."/>
            <person name="Krulwich T.A."/>
        </authorList>
    </citation>
    <scope>NUCLEOTIDE SEQUENCE</scope>
    <source>
        <strain evidence="9">JB196</strain>
    </source>
</reference>
<dbReference type="EMBL" id="QPGL01000001">
    <property type="protein sequence ID" value="RCS73604.1"/>
    <property type="molecule type" value="Genomic_DNA"/>
</dbReference>
<organism evidence="9 10">
    <name type="scientific">Vibrio casei</name>
    <dbReference type="NCBI Taxonomy" id="673372"/>
    <lineage>
        <taxon>Bacteria</taxon>
        <taxon>Pseudomonadati</taxon>
        <taxon>Pseudomonadota</taxon>
        <taxon>Gammaproteobacteria</taxon>
        <taxon>Vibrionales</taxon>
        <taxon>Vibrionaceae</taxon>
        <taxon>Vibrio</taxon>
    </lineage>
</organism>
<evidence type="ECO:0000313" key="7">
    <source>
        <dbReference type="EMBL" id="RCS70232.1"/>
    </source>
</evidence>
<feature type="domain" description="Transposase IS66 C-terminal" evidence="5">
    <location>
        <begin position="470"/>
        <end position="508"/>
    </location>
</feature>
<dbReference type="PANTHER" id="PTHR33678">
    <property type="entry name" value="BLL1576 PROTEIN"/>
    <property type="match status" value="1"/>
</dbReference>
<evidence type="ECO:0000259" key="5">
    <source>
        <dbReference type="Pfam" id="PF13817"/>
    </source>
</evidence>
<dbReference type="InterPro" id="IPR004291">
    <property type="entry name" value="Transposase_IS66_central"/>
</dbReference>
<evidence type="ECO:0000313" key="9">
    <source>
        <dbReference type="EMBL" id="RCS73604.1"/>
    </source>
</evidence>
<dbReference type="Proteomes" id="UP000252479">
    <property type="component" value="Unassembled WGS sequence"/>
</dbReference>
<accession>A0A368LNX7</accession>
<dbReference type="Pfam" id="PF03050">
    <property type="entry name" value="DDE_Tnp_IS66"/>
    <property type="match status" value="1"/>
</dbReference>
<keyword evidence="10" id="KW-1185">Reference proteome</keyword>